<keyword evidence="3" id="KW-0804">Transcription</keyword>
<dbReference type="InterPro" id="IPR000835">
    <property type="entry name" value="HTH_MarR-typ"/>
</dbReference>
<dbReference type="STRING" id="1936003.STSP2_00645"/>
<gene>
    <name evidence="5" type="ORF">STSP2_00645</name>
</gene>
<keyword evidence="2" id="KW-0238">DNA-binding</keyword>
<dbReference type="EMBL" id="CP019791">
    <property type="protein sequence ID" value="AQT67497.1"/>
    <property type="molecule type" value="Genomic_DNA"/>
</dbReference>
<evidence type="ECO:0000256" key="1">
    <source>
        <dbReference type="ARBA" id="ARBA00023015"/>
    </source>
</evidence>
<evidence type="ECO:0000256" key="3">
    <source>
        <dbReference type="ARBA" id="ARBA00023163"/>
    </source>
</evidence>
<dbReference type="Proteomes" id="UP000189674">
    <property type="component" value="Chromosome"/>
</dbReference>
<evidence type="ECO:0000259" key="4">
    <source>
        <dbReference type="PROSITE" id="PS50995"/>
    </source>
</evidence>
<dbReference type="Pfam" id="PF01047">
    <property type="entry name" value="MarR"/>
    <property type="match status" value="1"/>
</dbReference>
<dbReference type="PANTHER" id="PTHR42756">
    <property type="entry name" value="TRANSCRIPTIONAL REGULATOR, MARR"/>
    <property type="match status" value="1"/>
</dbReference>
<sequence>MNTRGIIGQLARIREAANLLIERELKARCIEGIVPAHGPVLAFLFQQNKPVPIKAIVESIGRVKSTVTVMINTLEKYGYIKKSSCETDNRVVNIELTHRGREIQKDFDEISNTLVDKVYGDMKKKHREELVKQLNQIEQNMRE</sequence>
<evidence type="ECO:0000256" key="2">
    <source>
        <dbReference type="ARBA" id="ARBA00023125"/>
    </source>
</evidence>
<dbReference type="GO" id="GO:0003677">
    <property type="term" value="F:DNA binding"/>
    <property type="evidence" value="ECO:0007669"/>
    <property type="project" value="UniProtKB-KW"/>
</dbReference>
<dbReference type="PROSITE" id="PS50995">
    <property type="entry name" value="HTH_MARR_2"/>
    <property type="match status" value="1"/>
</dbReference>
<proteinExistence type="predicted"/>
<dbReference type="RefSeq" id="WP_146659767.1">
    <property type="nucleotide sequence ID" value="NZ_CP019791.1"/>
</dbReference>
<dbReference type="PANTHER" id="PTHR42756:SF1">
    <property type="entry name" value="TRANSCRIPTIONAL REPRESSOR OF EMRAB OPERON"/>
    <property type="match status" value="1"/>
</dbReference>
<protein>
    <submittedName>
        <fullName evidence="5">Transcriptional regulator SlyA</fullName>
    </submittedName>
</protein>
<keyword evidence="6" id="KW-1185">Reference proteome</keyword>
<reference evidence="6" key="1">
    <citation type="submission" date="2017-02" db="EMBL/GenBank/DDBJ databases">
        <title>Comparative genomics and description of representatives of a novel lineage of planctomycetes thriving in anoxic sediments.</title>
        <authorList>
            <person name="Spring S."/>
            <person name="Bunk B."/>
            <person name="Sproer C."/>
        </authorList>
    </citation>
    <scope>NUCLEOTIDE SEQUENCE [LARGE SCALE GENOMIC DNA]</scope>
    <source>
        <strain evidence="6">ST-NAGAB-D1</strain>
    </source>
</reference>
<feature type="domain" description="HTH marR-type" evidence="4">
    <location>
        <begin position="3"/>
        <end position="139"/>
    </location>
</feature>
<accession>A0A1U9NI89</accession>
<dbReference type="AlphaFoldDB" id="A0A1U9NI89"/>
<dbReference type="SUPFAM" id="SSF46785">
    <property type="entry name" value="Winged helix' DNA-binding domain"/>
    <property type="match status" value="1"/>
</dbReference>
<dbReference type="OrthoDB" id="7502947at2"/>
<dbReference type="KEGG" id="alus:STSP2_00645"/>
<dbReference type="Gene3D" id="1.10.10.10">
    <property type="entry name" value="Winged helix-like DNA-binding domain superfamily/Winged helix DNA-binding domain"/>
    <property type="match status" value="1"/>
</dbReference>
<dbReference type="GO" id="GO:0003700">
    <property type="term" value="F:DNA-binding transcription factor activity"/>
    <property type="evidence" value="ECO:0007669"/>
    <property type="project" value="InterPro"/>
</dbReference>
<organism evidence="5 6">
    <name type="scientific">Anaerohalosphaera lusitana</name>
    <dbReference type="NCBI Taxonomy" id="1936003"/>
    <lineage>
        <taxon>Bacteria</taxon>
        <taxon>Pseudomonadati</taxon>
        <taxon>Planctomycetota</taxon>
        <taxon>Phycisphaerae</taxon>
        <taxon>Sedimentisphaerales</taxon>
        <taxon>Anaerohalosphaeraceae</taxon>
        <taxon>Anaerohalosphaera</taxon>
    </lineage>
</organism>
<name>A0A1U9NI89_9BACT</name>
<dbReference type="InterPro" id="IPR036388">
    <property type="entry name" value="WH-like_DNA-bd_sf"/>
</dbReference>
<dbReference type="InterPro" id="IPR036390">
    <property type="entry name" value="WH_DNA-bd_sf"/>
</dbReference>
<dbReference type="SMART" id="SM00347">
    <property type="entry name" value="HTH_MARR"/>
    <property type="match status" value="1"/>
</dbReference>
<evidence type="ECO:0000313" key="5">
    <source>
        <dbReference type="EMBL" id="AQT67497.1"/>
    </source>
</evidence>
<keyword evidence="1" id="KW-0805">Transcription regulation</keyword>
<evidence type="ECO:0000313" key="6">
    <source>
        <dbReference type="Proteomes" id="UP000189674"/>
    </source>
</evidence>